<protein>
    <recommendedName>
        <fullName evidence="1">site-specific DNA-methyltransferase (adenine-specific)</fullName>
        <ecNumber evidence="1">2.1.1.72</ecNumber>
    </recommendedName>
</protein>
<dbReference type="PROSITE" id="PS00092">
    <property type="entry name" value="N6_MTASE"/>
    <property type="match status" value="1"/>
</dbReference>
<evidence type="ECO:0000259" key="8">
    <source>
        <dbReference type="Pfam" id="PF07669"/>
    </source>
</evidence>
<gene>
    <name evidence="9" type="ORF">JMUB5056_0270</name>
</gene>
<evidence type="ECO:0000256" key="1">
    <source>
        <dbReference type="ARBA" id="ARBA00011900"/>
    </source>
</evidence>
<dbReference type="REBASE" id="356042">
    <property type="entry name" value="M.Lho5056ORF270P"/>
</dbReference>
<evidence type="ECO:0000256" key="2">
    <source>
        <dbReference type="ARBA" id="ARBA00022603"/>
    </source>
</evidence>
<feature type="domain" description="Type II methyltransferase M.TaqI-like" evidence="8">
    <location>
        <begin position="53"/>
        <end position="220"/>
    </location>
</feature>
<keyword evidence="4" id="KW-0949">S-adenosyl-L-methionine</keyword>
<dbReference type="OrthoDB" id="9814572at2"/>
<dbReference type="PRINTS" id="PR00507">
    <property type="entry name" value="N12N6MTFRASE"/>
</dbReference>
<dbReference type="GO" id="GO:0009007">
    <property type="term" value="F:site-specific DNA-methyltransferase (adenine-specific) activity"/>
    <property type="evidence" value="ECO:0007669"/>
    <property type="project" value="UniProtKB-EC"/>
</dbReference>
<dbReference type="InterPro" id="IPR011639">
    <property type="entry name" value="MethylTrfase_TaqI-like_dom"/>
</dbReference>
<dbReference type="AlphaFoldDB" id="A0A510L3Y4"/>
<sequence length="429" mass="51581">MFTIRNISQVFDKCKIFTEKEQVKNLLDEIRYKENVYNKKVLENSCGDGNILVEIVKMYIEISLNEKYSLKEIRDGLERNIIAYEIDESHYKHCIENLNKILERYNLKPVNWKIYNKDFLFSNEKEKFDYVIGNPPFIKYSEINLDLRKILCENFKSCQKGKFDYYFPFIEKGLKLLNNKGKLAYILPNSLFKNVSGKIIRDEILKYNLKIVDYTGLKIFKKVKLPISIVCCENHEEVTSYIKYIDVKNKIEKNIEKKELKKKWIFETYISNKGPKLKEFIDAHMSIATLSNNVFLIKDNYEIKDDHFVINNFSVEKKIIRKAVSPRSAERKKEEFIIFPYKKNKKNKFEKYEEKEFQQHFPMAEKYLQDKIQILNKRKSDKNSKWFEYGRNQGIYNSYQPKILLSTIITQKVKIYFYQKRKFHIQVFA</sequence>
<evidence type="ECO:0000256" key="5">
    <source>
        <dbReference type="ARBA" id="ARBA00022747"/>
    </source>
</evidence>
<evidence type="ECO:0000256" key="6">
    <source>
        <dbReference type="ARBA" id="ARBA00023125"/>
    </source>
</evidence>
<organism evidence="9 10">
    <name type="scientific">Leptotrichia hongkongensis</name>
    <dbReference type="NCBI Taxonomy" id="554406"/>
    <lineage>
        <taxon>Bacteria</taxon>
        <taxon>Fusobacteriati</taxon>
        <taxon>Fusobacteriota</taxon>
        <taxon>Fusobacteriia</taxon>
        <taxon>Fusobacteriales</taxon>
        <taxon>Leptotrichiaceae</taxon>
        <taxon>Leptotrichia</taxon>
    </lineage>
</organism>
<dbReference type="Pfam" id="PF07669">
    <property type="entry name" value="Eco57I"/>
    <property type="match status" value="1"/>
</dbReference>
<dbReference type="EMBL" id="AP019846">
    <property type="protein sequence ID" value="BBM58690.1"/>
    <property type="molecule type" value="Genomic_DNA"/>
</dbReference>
<keyword evidence="2" id="KW-0489">Methyltransferase</keyword>
<reference evidence="9 10" key="1">
    <citation type="submission" date="2019-07" db="EMBL/GenBank/DDBJ databases">
        <title>Complete Genome Sequence of Leptotrichia hongkongensis Strain JMUB5056.</title>
        <authorList>
            <person name="Watanabe S."/>
            <person name="Cui L."/>
        </authorList>
    </citation>
    <scope>NUCLEOTIDE SEQUENCE [LARGE SCALE GENOMIC DNA]</scope>
    <source>
        <strain evidence="9 10">JMUB5056</strain>
    </source>
</reference>
<dbReference type="PANTHER" id="PTHR33841:SF6">
    <property type="entry name" value="TYPE II METHYLTRANSFERASE M.HINDII"/>
    <property type="match status" value="1"/>
</dbReference>
<dbReference type="GO" id="GO:0003677">
    <property type="term" value="F:DNA binding"/>
    <property type="evidence" value="ECO:0007669"/>
    <property type="project" value="UniProtKB-KW"/>
</dbReference>
<evidence type="ECO:0000256" key="7">
    <source>
        <dbReference type="ARBA" id="ARBA00047942"/>
    </source>
</evidence>
<dbReference type="RefSeq" id="WP_147004851.1">
    <property type="nucleotide sequence ID" value="NZ_AP019846.1"/>
</dbReference>
<evidence type="ECO:0000256" key="4">
    <source>
        <dbReference type="ARBA" id="ARBA00022691"/>
    </source>
</evidence>
<dbReference type="EC" id="2.1.1.72" evidence="1"/>
<keyword evidence="3" id="KW-0808">Transferase</keyword>
<dbReference type="KEGG" id="lhg:JMUB5056_0270"/>
<dbReference type="GO" id="GO:0009307">
    <property type="term" value="P:DNA restriction-modification system"/>
    <property type="evidence" value="ECO:0007669"/>
    <property type="project" value="UniProtKB-KW"/>
</dbReference>
<comment type="catalytic activity">
    <reaction evidence="7">
        <text>a 2'-deoxyadenosine in DNA + S-adenosyl-L-methionine = an N(6)-methyl-2'-deoxyadenosine in DNA + S-adenosyl-L-homocysteine + H(+)</text>
        <dbReference type="Rhea" id="RHEA:15197"/>
        <dbReference type="Rhea" id="RHEA-COMP:12418"/>
        <dbReference type="Rhea" id="RHEA-COMP:12419"/>
        <dbReference type="ChEBI" id="CHEBI:15378"/>
        <dbReference type="ChEBI" id="CHEBI:57856"/>
        <dbReference type="ChEBI" id="CHEBI:59789"/>
        <dbReference type="ChEBI" id="CHEBI:90615"/>
        <dbReference type="ChEBI" id="CHEBI:90616"/>
        <dbReference type="EC" id="2.1.1.72"/>
    </reaction>
</comment>
<dbReference type="CDD" id="cd02440">
    <property type="entry name" value="AdoMet_MTases"/>
    <property type="match status" value="1"/>
</dbReference>
<keyword evidence="5" id="KW-0680">Restriction system</keyword>
<dbReference type="GO" id="GO:0032259">
    <property type="term" value="P:methylation"/>
    <property type="evidence" value="ECO:0007669"/>
    <property type="project" value="UniProtKB-KW"/>
</dbReference>
<dbReference type="InterPro" id="IPR002052">
    <property type="entry name" value="DNA_methylase_N6_adenine_CS"/>
</dbReference>
<dbReference type="InterPro" id="IPR029063">
    <property type="entry name" value="SAM-dependent_MTases_sf"/>
</dbReference>
<dbReference type="PANTHER" id="PTHR33841">
    <property type="entry name" value="DNA METHYLTRANSFERASE YEEA-RELATED"/>
    <property type="match status" value="1"/>
</dbReference>
<evidence type="ECO:0000313" key="9">
    <source>
        <dbReference type="EMBL" id="BBM58690.1"/>
    </source>
</evidence>
<keyword evidence="6" id="KW-0238">DNA-binding</keyword>
<dbReference type="Proteomes" id="UP000321561">
    <property type="component" value="Chromosome"/>
</dbReference>
<dbReference type="InterPro" id="IPR050953">
    <property type="entry name" value="N4_N6_ade-DNA_methylase"/>
</dbReference>
<accession>A0A510L3Y4</accession>
<name>A0A510L3Y4_9FUSO</name>
<dbReference type="SUPFAM" id="SSF53335">
    <property type="entry name" value="S-adenosyl-L-methionine-dependent methyltransferases"/>
    <property type="match status" value="1"/>
</dbReference>
<dbReference type="Gene3D" id="3.40.50.150">
    <property type="entry name" value="Vaccinia Virus protein VP39"/>
    <property type="match status" value="1"/>
</dbReference>
<proteinExistence type="predicted"/>
<evidence type="ECO:0000313" key="10">
    <source>
        <dbReference type="Proteomes" id="UP000321561"/>
    </source>
</evidence>
<evidence type="ECO:0000256" key="3">
    <source>
        <dbReference type="ARBA" id="ARBA00022679"/>
    </source>
</evidence>